<dbReference type="InterPro" id="IPR020956">
    <property type="entry name" value="TF_Aft1_OSM"/>
</dbReference>
<dbReference type="RefSeq" id="XP_037170267.1">
    <property type="nucleotide sequence ID" value="XM_037302760.1"/>
</dbReference>
<keyword evidence="5" id="KW-0539">Nucleus</keyword>
<organism evidence="9 10">
    <name type="scientific">Letharia columbiana</name>
    <dbReference type="NCBI Taxonomy" id="112416"/>
    <lineage>
        <taxon>Eukaryota</taxon>
        <taxon>Fungi</taxon>
        <taxon>Dikarya</taxon>
        <taxon>Ascomycota</taxon>
        <taxon>Pezizomycotina</taxon>
        <taxon>Lecanoromycetes</taxon>
        <taxon>OSLEUM clade</taxon>
        <taxon>Lecanoromycetidae</taxon>
        <taxon>Lecanorales</taxon>
        <taxon>Lecanorineae</taxon>
        <taxon>Parmeliaceae</taxon>
        <taxon>Letharia</taxon>
    </lineage>
</organism>
<dbReference type="AlphaFoldDB" id="A0A8H6G5N0"/>
<dbReference type="PROSITE" id="PS50217">
    <property type="entry name" value="BZIP"/>
    <property type="match status" value="1"/>
</dbReference>
<dbReference type="FunFam" id="1.20.5.170:FF:000053">
    <property type="entry name" value="BZIP transcription factor AtfA"/>
    <property type="match status" value="1"/>
</dbReference>
<dbReference type="Pfam" id="PF11787">
    <property type="entry name" value="Aft1_HRR"/>
    <property type="match status" value="1"/>
</dbReference>
<feature type="compositionally biased region" description="Polar residues" evidence="7">
    <location>
        <begin position="37"/>
        <end position="49"/>
    </location>
</feature>
<evidence type="ECO:0000256" key="5">
    <source>
        <dbReference type="ARBA" id="ARBA00023242"/>
    </source>
</evidence>
<dbReference type="GO" id="GO:0003677">
    <property type="term" value="F:DNA binding"/>
    <property type="evidence" value="ECO:0007669"/>
    <property type="project" value="UniProtKB-KW"/>
</dbReference>
<feature type="compositionally biased region" description="Polar residues" evidence="7">
    <location>
        <begin position="199"/>
        <end position="210"/>
    </location>
</feature>
<sequence length="553" mass="59050">MSVTVAQRNSKNHMPRSVTNTHSPMDSKKGVIKIEDTSQLDSNPHSSVKITPPRSDPPPTVKEPPDQADSKDIKPISNAETAQPLAPPPRPGPTHQNAEEGVDYFSGGHTNSHFSREPNPFEQSFGNPSSELPANKSLLPPVAALTSPAPLGGDGPSAGGYNWPGSLRSGPLSPAMLGGPVGAAPNDYFDPSLRGSFPSGVTPNESSLRTGLTPGGGGSMFPAPSPNSQALFQQLANGGATPNTLDFHRTAMNAAAARKGNHTNGSNTQAEDQRAPVAPMDPSLQQQPQQPTFGQHDNDAANGLFLLAQAGNGAQANHQYAIPNTNNTMTSNRSHETSPNMSKGARNGNGSIGGQSEMSGDISDSGDQSKPTTRNRGKRASAGANAAPNNGRRKADDTPPKQPSAKKQKKNHNTSMMDIDGMDSEEEQPNIKEEQYHPDGKKMTDEEKRKNFLERNRVAALKCRQRKKQWLANLQAKVEIFSSENDSLSAQVSSLREEIVGLKTLLLQHKDCPVSQSQGLGGYFQQQQDFNAHAHPYGMGMPNGQQVMAGQRR</sequence>
<comment type="subcellular location">
    <subcellularLocation>
        <location evidence="1">Nucleus</location>
    </subcellularLocation>
</comment>
<dbReference type="CDD" id="cd14687">
    <property type="entry name" value="bZIP_ATF2"/>
    <property type="match status" value="1"/>
</dbReference>
<evidence type="ECO:0000256" key="6">
    <source>
        <dbReference type="SAM" id="Coils"/>
    </source>
</evidence>
<reference evidence="9 10" key="1">
    <citation type="journal article" date="2020" name="Genomics">
        <title>Complete, high-quality genomes from long-read metagenomic sequencing of two wolf lichen thalli reveals enigmatic genome architecture.</title>
        <authorList>
            <person name="McKenzie S.K."/>
            <person name="Walston R.F."/>
            <person name="Allen J.L."/>
        </authorList>
    </citation>
    <scope>NUCLEOTIDE SEQUENCE [LARGE SCALE GENOMIC DNA]</scope>
    <source>
        <strain evidence="9">WasteWater2</strain>
    </source>
</reference>
<accession>A0A8H6G5N0</accession>
<evidence type="ECO:0000256" key="7">
    <source>
        <dbReference type="SAM" id="MobiDB-lite"/>
    </source>
</evidence>
<dbReference type="InterPro" id="IPR021755">
    <property type="entry name" value="TF_Aft1_HRA"/>
</dbReference>
<evidence type="ECO:0000259" key="8">
    <source>
        <dbReference type="PROSITE" id="PS50217"/>
    </source>
</evidence>
<feature type="compositionally biased region" description="Polar residues" evidence="7">
    <location>
        <begin position="121"/>
        <end position="132"/>
    </location>
</feature>
<dbReference type="Pfam" id="PF00170">
    <property type="entry name" value="bZIP_1"/>
    <property type="match status" value="1"/>
</dbReference>
<dbReference type="Proteomes" id="UP000578531">
    <property type="component" value="Unassembled WGS sequence"/>
</dbReference>
<dbReference type="GeneID" id="59282491"/>
<dbReference type="EMBL" id="JACCJC010000002">
    <property type="protein sequence ID" value="KAF6241019.1"/>
    <property type="molecule type" value="Genomic_DNA"/>
</dbReference>
<keyword evidence="10" id="KW-1185">Reference proteome</keyword>
<dbReference type="SUPFAM" id="SSF57959">
    <property type="entry name" value="Leucine zipper domain"/>
    <property type="match status" value="1"/>
</dbReference>
<dbReference type="Pfam" id="PF11785">
    <property type="entry name" value="Aft1_OSA"/>
    <property type="match status" value="1"/>
</dbReference>
<feature type="region of interest" description="Disordered" evidence="7">
    <location>
        <begin position="322"/>
        <end position="449"/>
    </location>
</feature>
<dbReference type="OrthoDB" id="295274at2759"/>
<keyword evidence="2" id="KW-0805">Transcription regulation</keyword>
<gene>
    <name evidence="9" type="ORF">HO173_000813</name>
</gene>
<keyword evidence="3" id="KW-0238">DNA-binding</keyword>
<dbReference type="GO" id="GO:0005634">
    <property type="term" value="C:nucleus"/>
    <property type="evidence" value="ECO:0007669"/>
    <property type="project" value="UniProtKB-SubCell"/>
</dbReference>
<dbReference type="InterPro" id="IPR046347">
    <property type="entry name" value="bZIP_sf"/>
</dbReference>
<feature type="domain" description="BZIP" evidence="8">
    <location>
        <begin position="446"/>
        <end position="509"/>
    </location>
</feature>
<evidence type="ECO:0000313" key="9">
    <source>
        <dbReference type="EMBL" id="KAF6241019.1"/>
    </source>
</evidence>
<feature type="compositionally biased region" description="Basic and acidic residues" evidence="7">
    <location>
        <begin position="63"/>
        <end position="74"/>
    </location>
</feature>
<keyword evidence="4" id="KW-0804">Transcription</keyword>
<evidence type="ECO:0000256" key="1">
    <source>
        <dbReference type="ARBA" id="ARBA00004123"/>
    </source>
</evidence>
<feature type="compositionally biased region" description="Low complexity" evidence="7">
    <location>
        <begin position="380"/>
        <end position="390"/>
    </location>
</feature>
<feature type="region of interest" description="Disordered" evidence="7">
    <location>
        <begin position="1"/>
        <end position="228"/>
    </location>
</feature>
<dbReference type="InterPro" id="IPR002112">
    <property type="entry name" value="Leuzip_Jun"/>
</dbReference>
<feature type="region of interest" description="Disordered" evidence="7">
    <location>
        <begin position="253"/>
        <end position="298"/>
    </location>
</feature>
<name>A0A8H6G5N0_9LECA</name>
<dbReference type="InterPro" id="IPR021756">
    <property type="entry name" value="TF_Aft1_HRR"/>
</dbReference>
<proteinExistence type="predicted"/>
<dbReference type="PRINTS" id="PR00043">
    <property type="entry name" value="LEUZIPPRJUN"/>
</dbReference>
<feature type="compositionally biased region" description="Basic and acidic residues" evidence="7">
    <location>
        <begin position="25"/>
        <end position="36"/>
    </location>
</feature>
<evidence type="ECO:0000256" key="3">
    <source>
        <dbReference type="ARBA" id="ARBA00023125"/>
    </source>
</evidence>
<dbReference type="PANTHER" id="PTHR19304">
    <property type="entry name" value="CYCLIC-AMP RESPONSE ELEMENT BINDING PROTEIN"/>
    <property type="match status" value="1"/>
</dbReference>
<evidence type="ECO:0000313" key="10">
    <source>
        <dbReference type="Proteomes" id="UP000578531"/>
    </source>
</evidence>
<feature type="coiled-coil region" evidence="6">
    <location>
        <begin position="471"/>
        <end position="498"/>
    </location>
</feature>
<evidence type="ECO:0000256" key="2">
    <source>
        <dbReference type="ARBA" id="ARBA00023015"/>
    </source>
</evidence>
<feature type="compositionally biased region" description="Polar residues" evidence="7">
    <location>
        <begin position="322"/>
        <end position="341"/>
    </location>
</feature>
<evidence type="ECO:0000256" key="4">
    <source>
        <dbReference type="ARBA" id="ARBA00023163"/>
    </source>
</evidence>
<dbReference type="SMART" id="SM00338">
    <property type="entry name" value="BRLZ"/>
    <property type="match status" value="1"/>
</dbReference>
<dbReference type="Gene3D" id="1.20.5.170">
    <property type="match status" value="1"/>
</dbReference>
<dbReference type="GO" id="GO:0003700">
    <property type="term" value="F:DNA-binding transcription factor activity"/>
    <property type="evidence" value="ECO:0007669"/>
    <property type="project" value="InterPro"/>
</dbReference>
<feature type="compositionally biased region" description="Basic and acidic residues" evidence="7">
    <location>
        <begin position="429"/>
        <end position="449"/>
    </location>
</feature>
<dbReference type="InterPro" id="IPR051027">
    <property type="entry name" value="bZIP_transcription_factors"/>
</dbReference>
<keyword evidence="6" id="KW-0175">Coiled coil</keyword>
<comment type="caution">
    <text evidence="9">The sequence shown here is derived from an EMBL/GenBank/DDBJ whole genome shotgun (WGS) entry which is preliminary data.</text>
</comment>
<protein>
    <recommendedName>
        <fullName evidence="8">BZIP domain-containing protein</fullName>
    </recommendedName>
</protein>
<dbReference type="Pfam" id="PF11786">
    <property type="entry name" value="Aft1_HRA"/>
    <property type="match status" value="1"/>
</dbReference>
<dbReference type="InterPro" id="IPR004827">
    <property type="entry name" value="bZIP"/>
</dbReference>